<evidence type="ECO:0000313" key="3">
    <source>
        <dbReference type="Proteomes" id="UP000283832"/>
    </source>
</evidence>
<dbReference type="OrthoDB" id="3372801at2"/>
<proteinExistence type="predicted"/>
<accession>A0A418N0W6</accession>
<name>A0A418N0W6_9ACTN</name>
<organism evidence="2 3">
    <name type="scientific">Micromonospora radicis</name>
    <dbReference type="NCBI Taxonomy" id="1894971"/>
    <lineage>
        <taxon>Bacteria</taxon>
        <taxon>Bacillati</taxon>
        <taxon>Actinomycetota</taxon>
        <taxon>Actinomycetes</taxon>
        <taxon>Micromonosporales</taxon>
        <taxon>Micromonosporaceae</taxon>
        <taxon>Micromonospora</taxon>
    </lineage>
</organism>
<evidence type="ECO:0000313" key="2">
    <source>
        <dbReference type="EMBL" id="RIV41186.1"/>
    </source>
</evidence>
<dbReference type="RefSeq" id="WP_119572389.1">
    <property type="nucleotide sequence ID" value="NZ_QXEC01000001.1"/>
</dbReference>
<dbReference type="Proteomes" id="UP000283832">
    <property type="component" value="Unassembled WGS sequence"/>
</dbReference>
<dbReference type="EMBL" id="QXEC01000001">
    <property type="protein sequence ID" value="RIV41186.1"/>
    <property type="molecule type" value="Genomic_DNA"/>
</dbReference>
<dbReference type="AlphaFoldDB" id="A0A418N0W6"/>
<dbReference type="PROSITE" id="PS51257">
    <property type="entry name" value="PROKAR_LIPOPROTEIN"/>
    <property type="match status" value="1"/>
</dbReference>
<sequence length="310" mass="32835">MISTLRRLLGGLFGNAFGGAVLGCLVLAGWAVWSGGILDGPIAREVRSSAVYVAPGVDLDRGAAERIIGNRRLVVLLMEPGHDLPSACGQTERAAAGTVVLAMSRAGEDWATYGCSRLPRHDNRDLGRAIVVETTIDQGTDALVDQPLEALKMVVLNYDRLVRAGLVPDGARTISPSLPRYLLAGAAVGGVLAGTTTLWLIGRRAGRLAEARQARRVGHADGRAALTAATAALAQQIVDLDQRFGGRAGARVRPAYLRLAGDYARLLDEVTAVGPGDERAVRRLRGEVDTLSRRASRLADEPTGRLRRGV</sequence>
<evidence type="ECO:0000256" key="1">
    <source>
        <dbReference type="SAM" id="Phobius"/>
    </source>
</evidence>
<keyword evidence="1" id="KW-0472">Membrane</keyword>
<feature type="transmembrane region" description="Helical" evidence="1">
    <location>
        <begin position="181"/>
        <end position="202"/>
    </location>
</feature>
<keyword evidence="3" id="KW-1185">Reference proteome</keyword>
<feature type="transmembrane region" description="Helical" evidence="1">
    <location>
        <begin position="12"/>
        <end position="33"/>
    </location>
</feature>
<keyword evidence="1" id="KW-0812">Transmembrane</keyword>
<protein>
    <submittedName>
        <fullName evidence="2">Uncharacterized protein</fullName>
    </submittedName>
</protein>
<keyword evidence="1" id="KW-1133">Transmembrane helix</keyword>
<reference evidence="2 3" key="1">
    <citation type="submission" date="2018-08" db="EMBL/GenBank/DDBJ databases">
        <title>Jishengella sp. nov., isolated from a root of Azadirachta indica A. Juss. var. siamensis Valenton.</title>
        <authorList>
            <person name="Kuncharoen N."/>
            <person name="Tanasupawat S."/>
            <person name="Kudo T."/>
            <person name="Ohkuma M."/>
        </authorList>
    </citation>
    <scope>NUCLEOTIDE SEQUENCE [LARGE SCALE GENOMIC DNA]</scope>
    <source>
        <strain evidence="2 3">AZ1-13</strain>
    </source>
</reference>
<gene>
    <name evidence="2" type="ORF">D2L64_00145</name>
</gene>
<comment type="caution">
    <text evidence="2">The sequence shown here is derived from an EMBL/GenBank/DDBJ whole genome shotgun (WGS) entry which is preliminary data.</text>
</comment>